<dbReference type="Proteomes" id="UP001221142">
    <property type="component" value="Unassembled WGS sequence"/>
</dbReference>
<evidence type="ECO:0000256" key="1">
    <source>
        <dbReference type="SAM" id="MobiDB-lite"/>
    </source>
</evidence>
<feature type="region of interest" description="Disordered" evidence="1">
    <location>
        <begin position="1"/>
        <end position="29"/>
    </location>
</feature>
<gene>
    <name evidence="2" type="ORF">FB45DRAFT_1038331</name>
</gene>
<name>A0AAD7FBX3_9AGAR</name>
<accession>A0AAD7FBX3</accession>
<keyword evidence="3" id="KW-1185">Reference proteome</keyword>
<evidence type="ECO:0000313" key="2">
    <source>
        <dbReference type="EMBL" id="KAJ7609860.1"/>
    </source>
</evidence>
<protein>
    <submittedName>
        <fullName evidence="2">Uncharacterized protein</fullName>
    </submittedName>
</protein>
<dbReference type="AlphaFoldDB" id="A0AAD7FBX3"/>
<reference evidence="2" key="1">
    <citation type="submission" date="2023-03" db="EMBL/GenBank/DDBJ databases">
        <title>Massive genome expansion in bonnet fungi (Mycena s.s.) driven by repeated elements and novel gene families across ecological guilds.</title>
        <authorList>
            <consortium name="Lawrence Berkeley National Laboratory"/>
            <person name="Harder C.B."/>
            <person name="Miyauchi S."/>
            <person name="Viragh M."/>
            <person name="Kuo A."/>
            <person name="Thoen E."/>
            <person name="Andreopoulos B."/>
            <person name="Lu D."/>
            <person name="Skrede I."/>
            <person name="Drula E."/>
            <person name="Henrissat B."/>
            <person name="Morin E."/>
            <person name="Kohler A."/>
            <person name="Barry K."/>
            <person name="LaButti K."/>
            <person name="Morin E."/>
            <person name="Salamov A."/>
            <person name="Lipzen A."/>
            <person name="Mereny Z."/>
            <person name="Hegedus B."/>
            <person name="Baldrian P."/>
            <person name="Stursova M."/>
            <person name="Weitz H."/>
            <person name="Taylor A."/>
            <person name="Grigoriev I.V."/>
            <person name="Nagy L.G."/>
            <person name="Martin F."/>
            <person name="Kauserud H."/>
        </authorList>
    </citation>
    <scope>NUCLEOTIDE SEQUENCE</scope>
    <source>
        <strain evidence="2">9284</strain>
    </source>
</reference>
<evidence type="ECO:0000313" key="3">
    <source>
        <dbReference type="Proteomes" id="UP001221142"/>
    </source>
</evidence>
<dbReference type="EMBL" id="JARKIF010000037">
    <property type="protein sequence ID" value="KAJ7609860.1"/>
    <property type="molecule type" value="Genomic_DNA"/>
</dbReference>
<feature type="compositionally biased region" description="Basic and acidic residues" evidence="1">
    <location>
        <begin position="14"/>
        <end position="29"/>
    </location>
</feature>
<organism evidence="2 3">
    <name type="scientific">Roridomyces roridus</name>
    <dbReference type="NCBI Taxonomy" id="1738132"/>
    <lineage>
        <taxon>Eukaryota</taxon>
        <taxon>Fungi</taxon>
        <taxon>Dikarya</taxon>
        <taxon>Basidiomycota</taxon>
        <taxon>Agaricomycotina</taxon>
        <taxon>Agaricomycetes</taxon>
        <taxon>Agaricomycetidae</taxon>
        <taxon>Agaricales</taxon>
        <taxon>Marasmiineae</taxon>
        <taxon>Mycenaceae</taxon>
        <taxon>Roridomyces</taxon>
    </lineage>
</organism>
<proteinExistence type="predicted"/>
<sequence length="129" mass="15736">MSTPREQESQWVRDAADRDRRRRRAEAQARYRERNLDETRLKARLRMERLRERISYNPDLAATAAEQRRVSDAQYRERVRAKKFAIKFGERTLVEDYMPLHNIYGPYIVGHKFVWDNEAEKVQKRKKRK</sequence>
<comment type="caution">
    <text evidence="2">The sequence shown here is derived from an EMBL/GenBank/DDBJ whole genome shotgun (WGS) entry which is preliminary data.</text>
</comment>